<dbReference type="eggNOG" id="COG2222">
    <property type="taxonomic scope" value="Bacteria"/>
</dbReference>
<dbReference type="GO" id="GO:1901135">
    <property type="term" value="P:carbohydrate derivative metabolic process"/>
    <property type="evidence" value="ECO:0007669"/>
    <property type="project" value="InterPro"/>
</dbReference>
<name>N0DZR7_9MICO</name>
<dbReference type="Gene3D" id="3.40.50.10490">
    <property type="entry name" value="Glucose-6-phosphate isomerase like protein, domain 1"/>
    <property type="match status" value="2"/>
</dbReference>
<comment type="caution">
    <text evidence="4">The sequence shown here is derived from an EMBL/GenBank/DDBJ whole genome shotgun (WGS) entry which is preliminary data.</text>
</comment>
<dbReference type="EMBL" id="CAIZ01000122">
    <property type="protein sequence ID" value="CCH70133.1"/>
    <property type="molecule type" value="Genomic_DNA"/>
</dbReference>
<accession>N0DZR7</accession>
<dbReference type="PROSITE" id="PS51464">
    <property type="entry name" value="SIS"/>
    <property type="match status" value="1"/>
</dbReference>
<dbReference type="STRING" id="1193181.BN10_520034"/>
<dbReference type="GO" id="GO:0005975">
    <property type="term" value="P:carbohydrate metabolic process"/>
    <property type="evidence" value="ECO:0007669"/>
    <property type="project" value="InterPro"/>
</dbReference>
<keyword evidence="5" id="KW-1185">Reference proteome</keyword>
<dbReference type="InterPro" id="IPR019490">
    <property type="entry name" value="Glu6P/Mann6P_isomerase_C"/>
</dbReference>
<dbReference type="GO" id="GO:0004476">
    <property type="term" value="F:mannose-6-phosphate isomerase activity"/>
    <property type="evidence" value="ECO:0007669"/>
    <property type="project" value="InterPro"/>
</dbReference>
<keyword evidence="2" id="KW-0413">Isomerase</keyword>
<comment type="similarity">
    <text evidence="1">Belongs to the PGI/PMI family.</text>
</comment>
<gene>
    <name evidence="4" type="ORF">BN10_520034</name>
</gene>
<dbReference type="SUPFAM" id="SSF53697">
    <property type="entry name" value="SIS domain"/>
    <property type="match status" value="1"/>
</dbReference>
<evidence type="ECO:0000313" key="4">
    <source>
        <dbReference type="EMBL" id="CCH70133.1"/>
    </source>
</evidence>
<evidence type="ECO:0000256" key="1">
    <source>
        <dbReference type="ARBA" id="ARBA00010523"/>
    </source>
</evidence>
<dbReference type="GO" id="GO:0097367">
    <property type="term" value="F:carbohydrate derivative binding"/>
    <property type="evidence" value="ECO:0007669"/>
    <property type="project" value="InterPro"/>
</dbReference>
<organism evidence="4 5">
    <name type="scientific">Phycicoccus elongatus Lp2</name>
    <dbReference type="NCBI Taxonomy" id="1193181"/>
    <lineage>
        <taxon>Bacteria</taxon>
        <taxon>Bacillati</taxon>
        <taxon>Actinomycetota</taxon>
        <taxon>Actinomycetes</taxon>
        <taxon>Micrococcales</taxon>
        <taxon>Intrasporangiaceae</taxon>
        <taxon>Phycicoccus</taxon>
    </lineage>
</organism>
<evidence type="ECO:0000313" key="5">
    <source>
        <dbReference type="Proteomes" id="UP000013167"/>
    </source>
</evidence>
<dbReference type="GO" id="GO:0004347">
    <property type="term" value="F:glucose-6-phosphate isomerase activity"/>
    <property type="evidence" value="ECO:0007669"/>
    <property type="project" value="InterPro"/>
</dbReference>
<dbReference type="InterPro" id="IPR001347">
    <property type="entry name" value="SIS_dom"/>
</dbReference>
<reference evidence="4 5" key="1">
    <citation type="journal article" date="2013" name="ISME J.">
        <title>A metabolic model for members of the genus Tetrasphaera involved in enhanced biological phosphorus removal.</title>
        <authorList>
            <person name="Kristiansen R."/>
            <person name="Nguyen H.T.T."/>
            <person name="Saunders A.M."/>
            <person name="Nielsen J.L."/>
            <person name="Wimmer R."/>
            <person name="Le V.Q."/>
            <person name="McIlroy S.J."/>
            <person name="Petrovski S."/>
            <person name="Seviour R.J."/>
            <person name="Calteau A."/>
            <person name="Nielsen K.L."/>
            <person name="Nielsen P.H."/>
        </authorList>
    </citation>
    <scope>NUCLEOTIDE SEQUENCE [LARGE SCALE GENOMIC DNA]</scope>
    <source>
        <strain evidence="4 5">Lp2</strain>
    </source>
</reference>
<dbReference type="AlphaFoldDB" id="N0DZR7"/>
<sequence length="394" mass="40653">MTWLDEARLDDVAALEALDRKEALRSLATSGAQVRRSLLAAREAGIDSWSPQDRPRSVLVAAIGGSAVVADVLDLLAEPHSPVPVTTRHSAPLPGWVGPLDLVIAVSQSGRAAGPLALAHEAARRGAQLLTIGAADSPLADVCARARGTHVDLVSTASSTRTALWSLLTPALYAAGRLGLVEVGEEVLESVATLLEARADECRPSSESFVNPAKDLAMAFSGVIPIVLADGPLAGVAGRRLASGLARTARIPATHGTLPDAAAEVVACFDGPLAGAGRFGAPRGPDADIFADPYLDAPATLPLSLLLVRDASPDPSRLTRVEADRVNLATAVAESARDAGVKVREIEASAGAPLVRLASLMSLGDYAVTYAALGLGVDPTDSPHVADLRRRTDH</sequence>
<dbReference type="OrthoDB" id="5241724at2"/>
<dbReference type="Proteomes" id="UP000013167">
    <property type="component" value="Unassembled WGS sequence"/>
</dbReference>
<evidence type="ECO:0000259" key="3">
    <source>
        <dbReference type="PROSITE" id="PS51464"/>
    </source>
</evidence>
<evidence type="ECO:0000256" key="2">
    <source>
        <dbReference type="ARBA" id="ARBA00023235"/>
    </source>
</evidence>
<dbReference type="InterPro" id="IPR046348">
    <property type="entry name" value="SIS_dom_sf"/>
</dbReference>
<feature type="domain" description="SIS" evidence="3">
    <location>
        <begin position="45"/>
        <end position="180"/>
    </location>
</feature>
<dbReference type="Pfam" id="PF10432">
    <property type="entry name" value="bact-PGI_C"/>
    <property type="match status" value="1"/>
</dbReference>
<proteinExistence type="inferred from homology"/>
<protein>
    <recommendedName>
        <fullName evidence="3">SIS domain-containing protein</fullName>
    </recommendedName>
</protein>
<dbReference type="RefSeq" id="WP_010849989.1">
    <property type="nucleotide sequence ID" value="NZ_HF570956.1"/>
</dbReference>
<dbReference type="HOGENOM" id="CLU_059687_2_0_11"/>